<feature type="non-terminal residue" evidence="1">
    <location>
        <position position="1"/>
    </location>
</feature>
<name>A0A8I1WA77_PLESH</name>
<accession>A0A8I1WA77</accession>
<sequence length="147" mass="16732">QFAKVGENMELPLFVTVTPRAPNNVELGLGFATDIGERTSMRWRQPWVNALGHSMETLVRYSQPEQSVEFGYRIPTKESTLQKFYTLTTAYNAENHTDTNEQSLSASVGAVWNVSSGWPRNLTMNVSYRRFEQGLQEHDPFLLYPGV</sequence>
<dbReference type="EMBL" id="JAFNAA010000385">
    <property type="protein sequence ID" value="MBO1110163.1"/>
    <property type="molecule type" value="Genomic_DNA"/>
</dbReference>
<dbReference type="Proteomes" id="UP000664658">
    <property type="component" value="Unassembled WGS sequence"/>
</dbReference>
<organism evidence="1 2">
    <name type="scientific">Plesiomonas shigelloides</name>
    <name type="common">Aeromonas shigelloides</name>
    <dbReference type="NCBI Taxonomy" id="703"/>
    <lineage>
        <taxon>Bacteria</taxon>
        <taxon>Pseudomonadati</taxon>
        <taxon>Pseudomonadota</taxon>
        <taxon>Gammaproteobacteria</taxon>
        <taxon>Enterobacterales</taxon>
        <taxon>Enterobacteriaceae</taxon>
        <taxon>Plesiomonas</taxon>
    </lineage>
</organism>
<dbReference type="AlphaFoldDB" id="A0A8I1WA77"/>
<protein>
    <submittedName>
        <fullName evidence="1">Uncharacterized protein</fullName>
    </submittedName>
</protein>
<evidence type="ECO:0000313" key="1">
    <source>
        <dbReference type="EMBL" id="MBO1110163.1"/>
    </source>
</evidence>
<comment type="caution">
    <text evidence="1">The sequence shown here is derived from an EMBL/GenBank/DDBJ whole genome shotgun (WGS) entry which is preliminary data.</text>
</comment>
<proteinExistence type="predicted"/>
<feature type="non-terminal residue" evidence="1">
    <location>
        <position position="147"/>
    </location>
</feature>
<evidence type="ECO:0000313" key="2">
    <source>
        <dbReference type="Proteomes" id="UP000664658"/>
    </source>
</evidence>
<gene>
    <name evidence="1" type="ORF">J2R62_18825</name>
</gene>
<reference evidence="1" key="1">
    <citation type="submission" date="2021-03" db="EMBL/GenBank/DDBJ databases">
        <title>Plesiomonas shigelloides zfcc0051, isolated from zebrafish feces.</title>
        <authorList>
            <person name="Vanderhoek Z."/>
            <person name="Gaulke C."/>
        </authorList>
    </citation>
    <scope>NUCLEOTIDE SEQUENCE</scope>
    <source>
        <strain evidence="1">Zfcc0051</strain>
    </source>
</reference>
<dbReference type="Gene3D" id="2.40.160.50">
    <property type="entry name" value="membrane protein fhac: a member of the omp85/tpsb transporter family"/>
    <property type="match status" value="1"/>
</dbReference>